<feature type="region of interest" description="Disordered" evidence="11">
    <location>
        <begin position="1"/>
        <end position="133"/>
    </location>
</feature>
<evidence type="ECO:0000256" key="10">
    <source>
        <dbReference type="PROSITE-ProRule" id="PRU00236"/>
    </source>
</evidence>
<evidence type="ECO:0000259" key="12">
    <source>
        <dbReference type="PROSITE" id="PS50305"/>
    </source>
</evidence>
<dbReference type="Pfam" id="PF02146">
    <property type="entry name" value="SIR2"/>
    <property type="match status" value="1"/>
</dbReference>
<feature type="compositionally biased region" description="Low complexity" evidence="11">
    <location>
        <begin position="93"/>
        <end position="105"/>
    </location>
</feature>
<dbReference type="Proteomes" id="UP000444721">
    <property type="component" value="Unassembled WGS sequence"/>
</dbReference>
<dbReference type="GO" id="GO:0005634">
    <property type="term" value="C:nucleus"/>
    <property type="evidence" value="ECO:0007669"/>
    <property type="project" value="TreeGrafter"/>
</dbReference>
<feature type="compositionally biased region" description="Polar residues" evidence="11">
    <location>
        <begin position="1"/>
        <end position="11"/>
    </location>
</feature>
<evidence type="ECO:0000313" key="14">
    <source>
        <dbReference type="Proteomes" id="UP000444721"/>
    </source>
</evidence>
<protein>
    <recommendedName>
        <fullName evidence="9">Regulatory protein SIR2 homolog 7</fullName>
    </recommendedName>
    <alternativeName>
        <fullName evidence="8">SIR2-like protein 7</fullName>
    </alternativeName>
</protein>
<evidence type="ECO:0000256" key="9">
    <source>
        <dbReference type="ARBA" id="ARBA00043038"/>
    </source>
</evidence>
<feature type="binding site" evidence="10">
    <location>
        <position position="293"/>
    </location>
    <ligand>
        <name>Zn(2+)</name>
        <dbReference type="ChEBI" id="CHEBI:29105"/>
    </ligand>
</feature>
<dbReference type="PROSITE" id="PS50305">
    <property type="entry name" value="SIRTUIN"/>
    <property type="match status" value="1"/>
</dbReference>
<accession>A0A6A5BHX1</accession>
<feature type="region of interest" description="Disordered" evidence="11">
    <location>
        <begin position="203"/>
        <end position="231"/>
    </location>
</feature>
<sequence>MQQVHTPSPLHSETEMKEDEDCEHNQPIISAPRTARRKSSSKTTSSLFSEGKQISKKNIKFILQKTSKTSHSKKKTSKKKQQDLSSEDDSSDHQLPSKKSSTTPKRSLNDSSSSYQKKKKKKKKEKHYDSDFERNDYDSDVEYEEDIEFLRPKIAQLGDLFAEHKGNICIFSGAGISSSAGLSTYRGKDGIWLRDGMLLSAMSNNGGSSSSNSGNNSTNNNNNTSTSSTATTTNKNLNLKYFPTLTHMAIKKLYDLGYIKYIITQNSDNLHLKSGIDEKDIVEIHGNSYKEYCEKCNKTFTREDIIVHPTSESIYRNIVKSSSGLNIIAASKSPTTSIENDQTNTTTTWTTKNTTSTSTTNKKKIESSTPPTLSIDNSHLSVNKCEYCQSPLKDLIVNFGEKVPQHLWDKAVQFIENSTLILAIGSKLSVDPVNSLVTMNPNSKLIICNLQLTPFNDDAFMVIRCKSDDLFNRLVEKIDPPNRFEIPEYIYEIELNFNPNVKKKEERNSLESETELKEYFQVKSTQLNIIESVQLLFSKKNTMNNGDDETKKTESSMSSFQGTWTTNIAMNIAMTNTTTTTTTHSIKLFNGNQFTYHNYNSSMTPMIIDQMIIQINHKMFTTKFRKLLKSNKTITIPRRIEMTQTTADTTTTTTTTNHDIQSSSTPLLFNDLNDLFKKTIRLKYYTNQNKWNFEVNNKN</sequence>
<dbReference type="AlphaFoldDB" id="A0A6A5BHX1"/>
<evidence type="ECO:0000313" key="13">
    <source>
        <dbReference type="EMBL" id="KAF0973648.1"/>
    </source>
</evidence>
<gene>
    <name evidence="13" type="ORF">FDP41_008075</name>
</gene>
<dbReference type="InterPro" id="IPR003000">
    <property type="entry name" value="Sirtuin"/>
</dbReference>
<dbReference type="GO" id="GO:0017136">
    <property type="term" value="F:histone deacetylase activity, NAD-dependent"/>
    <property type="evidence" value="ECO:0007669"/>
    <property type="project" value="TreeGrafter"/>
</dbReference>
<feature type="binding site" evidence="10">
    <location>
        <position position="388"/>
    </location>
    <ligand>
        <name>Zn(2+)</name>
        <dbReference type="ChEBI" id="CHEBI:29105"/>
    </ligand>
</feature>
<evidence type="ECO:0000256" key="11">
    <source>
        <dbReference type="SAM" id="MobiDB-lite"/>
    </source>
</evidence>
<dbReference type="GO" id="GO:0070403">
    <property type="term" value="F:NAD+ binding"/>
    <property type="evidence" value="ECO:0007669"/>
    <property type="project" value="InterPro"/>
</dbReference>
<keyword evidence="4 10" id="KW-0479">Metal-binding</keyword>
<keyword evidence="3" id="KW-0808">Transferase</keyword>
<name>A0A6A5BHX1_NAEFO</name>
<evidence type="ECO:0000256" key="7">
    <source>
        <dbReference type="ARBA" id="ARBA00038170"/>
    </source>
</evidence>
<keyword evidence="6" id="KW-0520">NAD</keyword>
<comment type="similarity">
    <text evidence="7">Belongs to the sirtuin family. Class IV subfamily.</text>
</comment>
<evidence type="ECO:0000256" key="4">
    <source>
        <dbReference type="ARBA" id="ARBA00022723"/>
    </source>
</evidence>
<keyword evidence="2" id="KW-0597">Phosphoprotein</keyword>
<feature type="compositionally biased region" description="Basic residues" evidence="11">
    <location>
        <begin position="68"/>
        <end position="79"/>
    </location>
</feature>
<organism evidence="13 14">
    <name type="scientific">Naegleria fowleri</name>
    <name type="common">Brain eating amoeba</name>
    <dbReference type="NCBI Taxonomy" id="5763"/>
    <lineage>
        <taxon>Eukaryota</taxon>
        <taxon>Discoba</taxon>
        <taxon>Heterolobosea</taxon>
        <taxon>Tetramitia</taxon>
        <taxon>Eutetramitia</taxon>
        <taxon>Vahlkampfiidae</taxon>
        <taxon>Naegleria</taxon>
    </lineage>
</organism>
<dbReference type="InterPro" id="IPR050134">
    <property type="entry name" value="NAD-dep_sirtuin_deacylases"/>
</dbReference>
<feature type="domain" description="Deacetylase sirtuin-type" evidence="12">
    <location>
        <begin position="147"/>
        <end position="481"/>
    </location>
</feature>
<evidence type="ECO:0000256" key="2">
    <source>
        <dbReference type="ARBA" id="ARBA00022553"/>
    </source>
</evidence>
<feature type="region of interest" description="Disordered" evidence="11">
    <location>
        <begin position="336"/>
        <end position="370"/>
    </location>
</feature>
<dbReference type="VEuPathDB" id="AmoebaDB:FDP41_008075"/>
<evidence type="ECO:0000256" key="3">
    <source>
        <dbReference type="ARBA" id="ARBA00022679"/>
    </source>
</evidence>
<evidence type="ECO:0000256" key="1">
    <source>
        <dbReference type="ARBA" id="ARBA00001947"/>
    </source>
</evidence>
<dbReference type="InterPro" id="IPR026590">
    <property type="entry name" value="Ssirtuin_cat_dom"/>
</dbReference>
<feature type="binding site" evidence="10">
    <location>
        <position position="385"/>
    </location>
    <ligand>
        <name>Zn(2+)</name>
        <dbReference type="ChEBI" id="CHEBI:29105"/>
    </ligand>
</feature>
<dbReference type="OrthoDB" id="2919105at2759"/>
<evidence type="ECO:0000256" key="6">
    <source>
        <dbReference type="ARBA" id="ARBA00023027"/>
    </source>
</evidence>
<comment type="caution">
    <text evidence="13">The sequence shown here is derived from an EMBL/GenBank/DDBJ whole genome shotgun (WGS) entry which is preliminary data.</text>
</comment>
<keyword evidence="14" id="KW-1185">Reference proteome</keyword>
<dbReference type="Gene3D" id="2.20.28.200">
    <property type="match status" value="2"/>
</dbReference>
<comment type="cofactor">
    <cofactor evidence="1">
        <name>Zn(2+)</name>
        <dbReference type="ChEBI" id="CHEBI:29105"/>
    </cofactor>
</comment>
<dbReference type="VEuPathDB" id="AmoebaDB:NF0054100"/>
<dbReference type="GeneID" id="68115293"/>
<feature type="binding site" evidence="10">
    <location>
        <position position="296"/>
    </location>
    <ligand>
        <name>Zn(2+)</name>
        <dbReference type="ChEBI" id="CHEBI:29105"/>
    </ligand>
</feature>
<proteinExistence type="inferred from homology"/>
<dbReference type="InterPro" id="IPR029035">
    <property type="entry name" value="DHS-like_NAD/FAD-binding_dom"/>
</dbReference>
<dbReference type="RefSeq" id="XP_044558361.1">
    <property type="nucleotide sequence ID" value="XM_044711889.1"/>
</dbReference>
<dbReference type="VEuPathDB" id="AmoebaDB:NfTy_009700"/>
<dbReference type="PANTHER" id="PTHR11085:SF1">
    <property type="entry name" value="NAD-DEPENDENT PROTEIN DEACETYLASE SIRTUIN-7"/>
    <property type="match status" value="1"/>
</dbReference>
<feature type="compositionally biased region" description="Basic residues" evidence="11">
    <location>
        <begin position="116"/>
        <end position="125"/>
    </location>
</feature>
<evidence type="ECO:0000256" key="8">
    <source>
        <dbReference type="ARBA" id="ARBA00041832"/>
    </source>
</evidence>
<dbReference type="PANTHER" id="PTHR11085">
    <property type="entry name" value="NAD-DEPENDENT PROTEIN DEACYLASE SIRTUIN-5, MITOCHONDRIAL-RELATED"/>
    <property type="match status" value="1"/>
</dbReference>
<reference evidence="13 14" key="1">
    <citation type="journal article" date="2019" name="Sci. Rep.">
        <title>Nanopore sequencing improves the draft genome of the human pathogenic amoeba Naegleria fowleri.</title>
        <authorList>
            <person name="Liechti N."/>
            <person name="Schurch N."/>
            <person name="Bruggmann R."/>
            <person name="Wittwer M."/>
        </authorList>
    </citation>
    <scope>NUCLEOTIDE SEQUENCE [LARGE SCALE GENOMIC DNA]</scope>
    <source>
        <strain evidence="13 14">ATCC 30894</strain>
    </source>
</reference>
<feature type="compositionally biased region" description="Low complexity" evidence="11">
    <location>
        <begin position="336"/>
        <end position="360"/>
    </location>
</feature>
<dbReference type="SUPFAM" id="SSF52467">
    <property type="entry name" value="DHS-like NAD/FAD-binding domain"/>
    <property type="match status" value="1"/>
</dbReference>
<dbReference type="Gene3D" id="3.40.50.1220">
    <property type="entry name" value="TPP-binding domain"/>
    <property type="match status" value="2"/>
</dbReference>
<evidence type="ECO:0000256" key="5">
    <source>
        <dbReference type="ARBA" id="ARBA00022833"/>
    </source>
</evidence>
<dbReference type="GO" id="GO:0046872">
    <property type="term" value="F:metal ion binding"/>
    <property type="evidence" value="ECO:0007669"/>
    <property type="project" value="UniProtKB-KW"/>
</dbReference>
<keyword evidence="5 10" id="KW-0862">Zinc</keyword>
<feature type="active site" description="Proton acceptor" evidence="10">
    <location>
        <position position="285"/>
    </location>
</feature>
<dbReference type="EMBL" id="VFQX01000059">
    <property type="protein sequence ID" value="KAF0973648.1"/>
    <property type="molecule type" value="Genomic_DNA"/>
</dbReference>